<evidence type="ECO:0000313" key="3">
    <source>
        <dbReference type="Proteomes" id="UP001152320"/>
    </source>
</evidence>
<dbReference type="AlphaFoldDB" id="A0A9Q1BSG4"/>
<reference evidence="2" key="1">
    <citation type="submission" date="2021-10" db="EMBL/GenBank/DDBJ databases">
        <title>Tropical sea cucumber genome reveals ecological adaptation and Cuvierian tubules defense mechanism.</title>
        <authorList>
            <person name="Chen T."/>
        </authorList>
    </citation>
    <scope>NUCLEOTIDE SEQUENCE</scope>
    <source>
        <strain evidence="2">Nanhai2018</strain>
        <tissue evidence="2">Muscle</tissue>
    </source>
</reference>
<sequence length="327" mass="37360">MIVTMGGKSSKNNSWDTPQQPIQEISRNMPNSDMYESSIKWQPPYSVQNDAPTYINQHPHDIPNGAYGGSSLYYNQPQVSVKPTNQSLENSYANPVQTTAERFSAPTQHVEKSPKGQGKKTPKSQGKIKEKDVRKSSEESSSVTTFPDVHLPRAKFDREWYMEQLQERKHLQESVYEAFPENDEGRVGYNHEREEPHMNRAKDRSDSNPGIYTNKDKANRPLLYQGSKQHDNVSLVKTSRGNSQSGVDPYSAKYPSKESEASHPKPTALVQVLPSEPFEIRNLKRHQVHRGSPQNNNYFPEPDYNENRKSDWDFEYPSAEGIPEADY</sequence>
<evidence type="ECO:0000256" key="1">
    <source>
        <dbReference type="SAM" id="MobiDB-lite"/>
    </source>
</evidence>
<evidence type="ECO:0000313" key="2">
    <source>
        <dbReference type="EMBL" id="KAJ8031930.1"/>
    </source>
</evidence>
<feature type="region of interest" description="Disordered" evidence="1">
    <location>
        <begin position="283"/>
        <end position="327"/>
    </location>
</feature>
<accession>A0A9Q1BSG4</accession>
<organism evidence="2 3">
    <name type="scientific">Holothuria leucospilota</name>
    <name type="common">Black long sea cucumber</name>
    <name type="synonym">Mertensiothuria leucospilota</name>
    <dbReference type="NCBI Taxonomy" id="206669"/>
    <lineage>
        <taxon>Eukaryota</taxon>
        <taxon>Metazoa</taxon>
        <taxon>Echinodermata</taxon>
        <taxon>Eleutherozoa</taxon>
        <taxon>Echinozoa</taxon>
        <taxon>Holothuroidea</taxon>
        <taxon>Aspidochirotacea</taxon>
        <taxon>Aspidochirotida</taxon>
        <taxon>Holothuriidae</taxon>
        <taxon>Holothuria</taxon>
    </lineage>
</organism>
<protein>
    <submittedName>
        <fullName evidence="2">Uncharacterized protein</fullName>
    </submittedName>
</protein>
<feature type="compositionally biased region" description="Polar residues" evidence="1">
    <location>
        <begin position="72"/>
        <end position="107"/>
    </location>
</feature>
<dbReference type="EMBL" id="JAIZAY010000012">
    <property type="protein sequence ID" value="KAJ8031930.1"/>
    <property type="molecule type" value="Genomic_DNA"/>
</dbReference>
<feature type="compositionally biased region" description="Basic and acidic residues" evidence="1">
    <location>
        <begin position="183"/>
        <end position="206"/>
    </location>
</feature>
<comment type="caution">
    <text evidence="2">The sequence shown here is derived from an EMBL/GenBank/DDBJ whole genome shotgun (WGS) entry which is preliminary data.</text>
</comment>
<name>A0A9Q1BSG4_HOLLE</name>
<feature type="region of interest" description="Disordered" evidence="1">
    <location>
        <begin position="172"/>
        <end position="268"/>
    </location>
</feature>
<feature type="compositionally biased region" description="Polar residues" evidence="1">
    <location>
        <begin position="235"/>
        <end position="246"/>
    </location>
</feature>
<dbReference type="Proteomes" id="UP001152320">
    <property type="component" value="Chromosome 12"/>
</dbReference>
<proteinExistence type="predicted"/>
<keyword evidence="3" id="KW-1185">Reference proteome</keyword>
<feature type="compositionally biased region" description="Basic and acidic residues" evidence="1">
    <location>
        <begin position="127"/>
        <end position="138"/>
    </location>
</feature>
<gene>
    <name evidence="2" type="ORF">HOLleu_25298</name>
</gene>
<feature type="region of interest" description="Disordered" evidence="1">
    <location>
        <begin position="50"/>
        <end position="149"/>
    </location>
</feature>